<evidence type="ECO:0000313" key="1">
    <source>
        <dbReference type="EMBL" id="KKM24232.1"/>
    </source>
</evidence>
<gene>
    <name evidence="1" type="ORF">LCGC14_1607220</name>
</gene>
<dbReference type="EMBL" id="LAZR01012967">
    <property type="protein sequence ID" value="KKM24232.1"/>
    <property type="molecule type" value="Genomic_DNA"/>
</dbReference>
<dbReference type="AlphaFoldDB" id="A0A0F9I9T2"/>
<comment type="caution">
    <text evidence="1">The sequence shown here is derived from an EMBL/GenBank/DDBJ whole genome shotgun (WGS) entry which is preliminary data.</text>
</comment>
<reference evidence="1" key="1">
    <citation type="journal article" date="2015" name="Nature">
        <title>Complex archaea that bridge the gap between prokaryotes and eukaryotes.</title>
        <authorList>
            <person name="Spang A."/>
            <person name="Saw J.H."/>
            <person name="Jorgensen S.L."/>
            <person name="Zaremba-Niedzwiedzka K."/>
            <person name="Martijn J."/>
            <person name="Lind A.E."/>
            <person name="van Eijk R."/>
            <person name="Schleper C."/>
            <person name="Guy L."/>
            <person name="Ettema T.J."/>
        </authorList>
    </citation>
    <scope>NUCLEOTIDE SEQUENCE</scope>
</reference>
<proteinExistence type="predicted"/>
<accession>A0A0F9I9T2</accession>
<sequence length="58" mass="6992">MDMRNREQFRRSINRIKDEVHVLITKARYGDEEARERLISTLAIKVYSQEEIDKLNRG</sequence>
<organism evidence="1">
    <name type="scientific">marine sediment metagenome</name>
    <dbReference type="NCBI Taxonomy" id="412755"/>
    <lineage>
        <taxon>unclassified sequences</taxon>
        <taxon>metagenomes</taxon>
        <taxon>ecological metagenomes</taxon>
    </lineage>
</organism>
<name>A0A0F9I9T2_9ZZZZ</name>
<protein>
    <submittedName>
        <fullName evidence="1">Uncharacterized protein</fullName>
    </submittedName>
</protein>